<sequence>WKRNSTNRQNGTSTEVRARPTYSKMKFGFTLLKIDENENIEDIKYRFYEFSNKEIVNQPRKDAIIRFSEFINNDIINESDQKPKYIVKRAPENSFNKKDNDAIDDLANKLKYGLLLPSLEFDSFGTSDKLEECVKGISHEIKEIDPQFSRQQKQLRICIFFGREVFTKIQEMEFDFEKTVYETFDFAKEIINFVN</sequence>
<dbReference type="OrthoDB" id="442947at2759"/>
<comment type="caution">
    <text evidence="1">The sequence shown here is derived from an EMBL/GenBank/DDBJ whole genome shotgun (WGS) entry which is preliminary data.</text>
</comment>
<gene>
    <name evidence="1" type="ORF">RFULGI_LOCUS4408</name>
</gene>
<dbReference type="EMBL" id="CAJVPZ010004376">
    <property type="protein sequence ID" value="CAG8545408.1"/>
    <property type="molecule type" value="Genomic_DNA"/>
</dbReference>
<name>A0A9N9FNE4_9GLOM</name>
<dbReference type="Proteomes" id="UP000789396">
    <property type="component" value="Unassembled WGS sequence"/>
</dbReference>
<dbReference type="AlphaFoldDB" id="A0A9N9FNE4"/>
<feature type="non-terminal residue" evidence="1">
    <location>
        <position position="1"/>
    </location>
</feature>
<evidence type="ECO:0000313" key="2">
    <source>
        <dbReference type="Proteomes" id="UP000789396"/>
    </source>
</evidence>
<keyword evidence="2" id="KW-1185">Reference proteome</keyword>
<accession>A0A9N9FNE4</accession>
<organism evidence="1 2">
    <name type="scientific">Racocetra fulgida</name>
    <dbReference type="NCBI Taxonomy" id="60492"/>
    <lineage>
        <taxon>Eukaryota</taxon>
        <taxon>Fungi</taxon>
        <taxon>Fungi incertae sedis</taxon>
        <taxon>Mucoromycota</taxon>
        <taxon>Glomeromycotina</taxon>
        <taxon>Glomeromycetes</taxon>
        <taxon>Diversisporales</taxon>
        <taxon>Gigasporaceae</taxon>
        <taxon>Racocetra</taxon>
    </lineage>
</organism>
<proteinExistence type="predicted"/>
<evidence type="ECO:0000313" key="1">
    <source>
        <dbReference type="EMBL" id="CAG8545408.1"/>
    </source>
</evidence>
<reference evidence="1" key="1">
    <citation type="submission" date="2021-06" db="EMBL/GenBank/DDBJ databases">
        <authorList>
            <person name="Kallberg Y."/>
            <person name="Tangrot J."/>
            <person name="Rosling A."/>
        </authorList>
    </citation>
    <scope>NUCLEOTIDE SEQUENCE</scope>
    <source>
        <strain evidence="1">IN212</strain>
    </source>
</reference>
<protein>
    <submittedName>
        <fullName evidence="1">5971_t:CDS:1</fullName>
    </submittedName>
</protein>